<protein>
    <submittedName>
        <fullName evidence="1">Uncharacterized protein</fullName>
    </submittedName>
</protein>
<dbReference type="AlphaFoldDB" id="A0AAP0L3D0"/>
<accession>A0AAP0L3D0</accession>
<evidence type="ECO:0000313" key="2">
    <source>
        <dbReference type="Proteomes" id="UP001420932"/>
    </source>
</evidence>
<dbReference type="EMBL" id="JBBNAF010000002">
    <property type="protein sequence ID" value="KAK9162872.1"/>
    <property type="molecule type" value="Genomic_DNA"/>
</dbReference>
<sequence length="49" mass="5852">MLKDSQSTHNNMYCINKAIYSFYLGLKDQKPKNHHYIRPTIFQLVPKLL</sequence>
<organism evidence="1 2">
    <name type="scientific">Stephania yunnanensis</name>
    <dbReference type="NCBI Taxonomy" id="152371"/>
    <lineage>
        <taxon>Eukaryota</taxon>
        <taxon>Viridiplantae</taxon>
        <taxon>Streptophyta</taxon>
        <taxon>Embryophyta</taxon>
        <taxon>Tracheophyta</taxon>
        <taxon>Spermatophyta</taxon>
        <taxon>Magnoliopsida</taxon>
        <taxon>Ranunculales</taxon>
        <taxon>Menispermaceae</taxon>
        <taxon>Menispermoideae</taxon>
        <taxon>Cissampelideae</taxon>
        <taxon>Stephania</taxon>
    </lineage>
</organism>
<proteinExistence type="predicted"/>
<dbReference type="Proteomes" id="UP001420932">
    <property type="component" value="Unassembled WGS sequence"/>
</dbReference>
<name>A0AAP0L3D0_9MAGN</name>
<comment type="caution">
    <text evidence="1">The sequence shown here is derived from an EMBL/GenBank/DDBJ whole genome shotgun (WGS) entry which is preliminary data.</text>
</comment>
<evidence type="ECO:0000313" key="1">
    <source>
        <dbReference type="EMBL" id="KAK9162872.1"/>
    </source>
</evidence>
<gene>
    <name evidence="1" type="ORF">Syun_003774</name>
</gene>
<keyword evidence="2" id="KW-1185">Reference proteome</keyword>
<reference evidence="1 2" key="1">
    <citation type="submission" date="2024-01" db="EMBL/GenBank/DDBJ databases">
        <title>Genome assemblies of Stephania.</title>
        <authorList>
            <person name="Yang L."/>
        </authorList>
    </citation>
    <scope>NUCLEOTIDE SEQUENCE [LARGE SCALE GENOMIC DNA]</scope>
    <source>
        <strain evidence="1">YNDBR</strain>
        <tissue evidence="1">Leaf</tissue>
    </source>
</reference>